<feature type="compositionally biased region" description="Low complexity" evidence="1">
    <location>
        <begin position="217"/>
        <end position="239"/>
    </location>
</feature>
<reference evidence="2 3" key="1">
    <citation type="submission" date="2013-02" db="EMBL/GenBank/DDBJ databases">
        <title>Genome sequence of Candida maltosa Xu316, a potential industrial strain for xylitol and ethanol production.</title>
        <authorList>
            <person name="Yu J."/>
            <person name="Wang Q."/>
            <person name="Geng X."/>
            <person name="Bao W."/>
            <person name="He P."/>
            <person name="Cai J."/>
        </authorList>
    </citation>
    <scope>NUCLEOTIDE SEQUENCE [LARGE SCALE GENOMIC DNA]</scope>
    <source>
        <strain evidence="3">Xu316</strain>
    </source>
</reference>
<dbReference type="OrthoDB" id="4025417at2759"/>
<feature type="region of interest" description="Disordered" evidence="1">
    <location>
        <begin position="83"/>
        <end position="110"/>
    </location>
</feature>
<dbReference type="AlphaFoldDB" id="M3HIW9"/>
<evidence type="ECO:0000313" key="3">
    <source>
        <dbReference type="Proteomes" id="UP000011777"/>
    </source>
</evidence>
<protein>
    <submittedName>
        <fullName evidence="2">Uncharacterized protein</fullName>
    </submittedName>
</protein>
<dbReference type="HOGENOM" id="CLU_090369_0_0_1"/>
<feature type="region of interest" description="Disordered" evidence="1">
    <location>
        <begin position="200"/>
        <end position="239"/>
    </location>
</feature>
<comment type="caution">
    <text evidence="2">The sequence shown here is derived from an EMBL/GenBank/DDBJ whole genome shotgun (WGS) entry which is preliminary data.</text>
</comment>
<accession>M3HIW9</accession>
<dbReference type="OMA" id="IRRFQCY"/>
<proteinExistence type="predicted"/>
<dbReference type="Proteomes" id="UP000011777">
    <property type="component" value="Unassembled WGS sequence"/>
</dbReference>
<feature type="compositionally biased region" description="Low complexity" evidence="1">
    <location>
        <begin position="150"/>
        <end position="166"/>
    </location>
</feature>
<evidence type="ECO:0000256" key="1">
    <source>
        <dbReference type="SAM" id="MobiDB-lite"/>
    </source>
</evidence>
<organism evidence="2 3">
    <name type="scientific">Candida maltosa (strain Xu316)</name>
    <name type="common">Yeast</name>
    <dbReference type="NCBI Taxonomy" id="1245528"/>
    <lineage>
        <taxon>Eukaryota</taxon>
        <taxon>Fungi</taxon>
        <taxon>Dikarya</taxon>
        <taxon>Ascomycota</taxon>
        <taxon>Saccharomycotina</taxon>
        <taxon>Pichiomycetes</taxon>
        <taxon>Debaryomycetaceae</taxon>
        <taxon>Candida/Lodderomyces clade</taxon>
        <taxon>Candida</taxon>
    </lineage>
</organism>
<sequence>MNHYPVSSPSELPLNHQNFTDSITITKCKLLPTKIISRGQFRGYSDIRRFQCYNSQCNLNFNEFQLCKYCSYVPYVPSPLRNQDYGNSMSNKNHNNNDDDDDDDDDNIQSMNNVNQYRCIKIDYIPTTRSNAIAKRNSNNKLIIPSTTPNSRMSNGNGNGNANMNGDLSSKFNEFWDHLESGKSQIKQRLMDIRNQRKLSFKKRSCSAPPTLAKPASSGSNNNTHTNNNNNENINYSSR</sequence>
<feature type="region of interest" description="Disordered" evidence="1">
    <location>
        <begin position="139"/>
        <end position="166"/>
    </location>
</feature>
<keyword evidence="3" id="KW-1185">Reference proteome</keyword>
<dbReference type="eggNOG" id="ENOG502RQHT">
    <property type="taxonomic scope" value="Eukaryota"/>
</dbReference>
<evidence type="ECO:0000313" key="2">
    <source>
        <dbReference type="EMBL" id="EMG47312.1"/>
    </source>
</evidence>
<feature type="compositionally biased region" description="Polar residues" evidence="1">
    <location>
        <begin position="83"/>
        <end position="94"/>
    </location>
</feature>
<dbReference type="EMBL" id="AOGT01001624">
    <property type="protein sequence ID" value="EMG47312.1"/>
    <property type="molecule type" value="Genomic_DNA"/>
</dbReference>
<feature type="compositionally biased region" description="Acidic residues" evidence="1">
    <location>
        <begin position="98"/>
        <end position="107"/>
    </location>
</feature>
<name>M3HIW9_CANMX</name>
<feature type="compositionally biased region" description="Polar residues" evidence="1">
    <location>
        <begin position="139"/>
        <end position="149"/>
    </location>
</feature>
<gene>
    <name evidence="2" type="ORF">G210_2383</name>
</gene>